<dbReference type="InterPro" id="IPR027417">
    <property type="entry name" value="P-loop_NTPase"/>
</dbReference>
<dbReference type="InterPro" id="IPR008145">
    <property type="entry name" value="GK/Ca_channel_bsu"/>
</dbReference>
<evidence type="ECO:0000256" key="6">
    <source>
        <dbReference type="ARBA" id="ARBA00022777"/>
    </source>
</evidence>
<dbReference type="STRING" id="1044.EH31_05710"/>
<organism evidence="11 12">
    <name type="scientific">Erythrobacter longus</name>
    <dbReference type="NCBI Taxonomy" id="1044"/>
    <lineage>
        <taxon>Bacteria</taxon>
        <taxon>Pseudomonadati</taxon>
        <taxon>Pseudomonadota</taxon>
        <taxon>Alphaproteobacteria</taxon>
        <taxon>Sphingomonadales</taxon>
        <taxon>Erythrobacteraceae</taxon>
        <taxon>Erythrobacter/Porphyrobacter group</taxon>
        <taxon>Erythrobacter</taxon>
    </lineage>
</organism>
<evidence type="ECO:0000313" key="11">
    <source>
        <dbReference type="EMBL" id="KEO92163.1"/>
    </source>
</evidence>
<evidence type="ECO:0000256" key="3">
    <source>
        <dbReference type="ARBA" id="ARBA00016296"/>
    </source>
</evidence>
<dbReference type="PANTHER" id="PTHR23117">
    <property type="entry name" value="GUANYLATE KINASE-RELATED"/>
    <property type="match status" value="1"/>
</dbReference>
<comment type="function">
    <text evidence="9">Essential for recycling GMP and indirectly, cGMP.</text>
</comment>
<dbReference type="GO" id="GO:0004385">
    <property type="term" value="F:GMP kinase activity"/>
    <property type="evidence" value="ECO:0007669"/>
    <property type="project" value="UniProtKB-UniRule"/>
</dbReference>
<dbReference type="CDD" id="cd00071">
    <property type="entry name" value="GMPK"/>
    <property type="match status" value="1"/>
</dbReference>
<name>A0A074MJZ0_ERYLO</name>
<comment type="subcellular location">
    <subcellularLocation>
        <location evidence="9">Cytoplasm</location>
    </subcellularLocation>
</comment>
<dbReference type="AlphaFoldDB" id="A0A074MJZ0"/>
<dbReference type="PANTHER" id="PTHR23117:SF13">
    <property type="entry name" value="GUANYLATE KINASE"/>
    <property type="match status" value="1"/>
</dbReference>
<dbReference type="HAMAP" id="MF_00328">
    <property type="entry name" value="Guanylate_kinase"/>
    <property type="match status" value="1"/>
</dbReference>
<dbReference type="Proteomes" id="UP000027647">
    <property type="component" value="Unassembled WGS sequence"/>
</dbReference>
<protein>
    <recommendedName>
        <fullName evidence="3 9">Guanylate kinase</fullName>
        <ecNumber evidence="2 9">2.7.4.8</ecNumber>
    </recommendedName>
    <alternativeName>
        <fullName evidence="8 9">GMP kinase</fullName>
    </alternativeName>
</protein>
<comment type="caution">
    <text evidence="11">The sequence shown here is derived from an EMBL/GenBank/DDBJ whole genome shotgun (WGS) entry which is preliminary data.</text>
</comment>
<evidence type="ECO:0000256" key="8">
    <source>
        <dbReference type="ARBA" id="ARBA00030128"/>
    </source>
</evidence>
<dbReference type="InterPro" id="IPR020590">
    <property type="entry name" value="Guanylate_kinase_CS"/>
</dbReference>
<evidence type="ECO:0000256" key="2">
    <source>
        <dbReference type="ARBA" id="ARBA00012961"/>
    </source>
</evidence>
<dbReference type="NCBIfam" id="TIGR03263">
    <property type="entry name" value="guanyl_kin"/>
    <property type="match status" value="1"/>
</dbReference>
<evidence type="ECO:0000256" key="7">
    <source>
        <dbReference type="ARBA" id="ARBA00022840"/>
    </source>
</evidence>
<dbReference type="eggNOG" id="COG0194">
    <property type="taxonomic scope" value="Bacteria"/>
</dbReference>
<evidence type="ECO:0000256" key="4">
    <source>
        <dbReference type="ARBA" id="ARBA00022679"/>
    </source>
</evidence>
<evidence type="ECO:0000256" key="5">
    <source>
        <dbReference type="ARBA" id="ARBA00022741"/>
    </source>
</evidence>
<evidence type="ECO:0000256" key="1">
    <source>
        <dbReference type="ARBA" id="ARBA00005790"/>
    </source>
</evidence>
<keyword evidence="4 9" id="KW-0808">Transferase</keyword>
<dbReference type="SMART" id="SM00072">
    <property type="entry name" value="GuKc"/>
    <property type="match status" value="1"/>
</dbReference>
<keyword evidence="7 9" id="KW-0067">ATP-binding</keyword>
<evidence type="ECO:0000313" key="12">
    <source>
        <dbReference type="Proteomes" id="UP000027647"/>
    </source>
</evidence>
<dbReference type="InterPro" id="IPR008144">
    <property type="entry name" value="Guanylate_kin-like_dom"/>
</dbReference>
<gene>
    <name evidence="9" type="primary">gmk</name>
    <name evidence="11" type="ORF">EH31_05710</name>
</gene>
<dbReference type="SUPFAM" id="SSF52540">
    <property type="entry name" value="P-loop containing nucleoside triphosphate hydrolases"/>
    <property type="match status" value="1"/>
</dbReference>
<dbReference type="PROSITE" id="PS50052">
    <property type="entry name" value="GUANYLATE_KINASE_2"/>
    <property type="match status" value="1"/>
</dbReference>
<keyword evidence="9" id="KW-0963">Cytoplasm</keyword>
<sequence length="214" mass="24826">MSDTKSTDKLARRGLLFILSSPSGAGKTTLSRKLLRKDEDIQLSVSATTRPPRPGEVDGKDYYFVSDAEFDRMIEEDDFYEWAHVFDHRYGTPKGAIREGLKRGQDYLFDIDWQGTQQLKQKDDQDVVTVFVLPPSLTELRRRLESRGQDTAEVIDGRMQRARDEISHWAEYDYVVVNDDMDACFAQVCEILHAERMRRKRQTGLIPFVRELMV</sequence>
<dbReference type="GO" id="GO:0005829">
    <property type="term" value="C:cytosol"/>
    <property type="evidence" value="ECO:0007669"/>
    <property type="project" value="TreeGrafter"/>
</dbReference>
<feature type="domain" description="Guanylate kinase-like" evidence="10">
    <location>
        <begin position="14"/>
        <end position="193"/>
    </location>
</feature>
<dbReference type="FunFam" id="3.30.63.10:FF:000002">
    <property type="entry name" value="Guanylate kinase 1"/>
    <property type="match status" value="1"/>
</dbReference>
<comment type="catalytic activity">
    <reaction evidence="9">
        <text>GMP + ATP = GDP + ADP</text>
        <dbReference type="Rhea" id="RHEA:20780"/>
        <dbReference type="ChEBI" id="CHEBI:30616"/>
        <dbReference type="ChEBI" id="CHEBI:58115"/>
        <dbReference type="ChEBI" id="CHEBI:58189"/>
        <dbReference type="ChEBI" id="CHEBI:456216"/>
        <dbReference type="EC" id="2.7.4.8"/>
    </reaction>
</comment>
<keyword evidence="6 9" id="KW-0418">Kinase</keyword>
<comment type="similarity">
    <text evidence="1 9">Belongs to the guanylate kinase family.</text>
</comment>
<dbReference type="InterPro" id="IPR017665">
    <property type="entry name" value="Guanylate_kinase"/>
</dbReference>
<dbReference type="EMBL" id="JMIW01000001">
    <property type="protein sequence ID" value="KEO92163.1"/>
    <property type="molecule type" value="Genomic_DNA"/>
</dbReference>
<evidence type="ECO:0000259" key="10">
    <source>
        <dbReference type="PROSITE" id="PS50052"/>
    </source>
</evidence>
<dbReference type="RefSeq" id="WP_034958545.1">
    <property type="nucleotide sequence ID" value="NZ_JMIW01000001.1"/>
</dbReference>
<feature type="binding site" evidence="9">
    <location>
        <begin position="21"/>
        <end position="28"/>
    </location>
    <ligand>
        <name>ATP</name>
        <dbReference type="ChEBI" id="CHEBI:30616"/>
    </ligand>
</feature>
<reference evidence="11 12" key="1">
    <citation type="submission" date="2014-04" db="EMBL/GenBank/DDBJ databases">
        <title>A comprehensive comparison of genomes of Erythrobacter spp. strains.</title>
        <authorList>
            <person name="Zheng Q."/>
        </authorList>
    </citation>
    <scope>NUCLEOTIDE SEQUENCE [LARGE SCALE GENOMIC DNA]</scope>
    <source>
        <strain evidence="11 12">DSM 6997</strain>
    </source>
</reference>
<dbReference type="Pfam" id="PF00625">
    <property type="entry name" value="Guanylate_kin"/>
    <property type="match status" value="1"/>
</dbReference>
<dbReference type="GO" id="GO:0005524">
    <property type="term" value="F:ATP binding"/>
    <property type="evidence" value="ECO:0007669"/>
    <property type="project" value="UniProtKB-UniRule"/>
</dbReference>
<dbReference type="EC" id="2.7.4.8" evidence="2 9"/>
<accession>A0A074MJZ0</accession>
<evidence type="ECO:0000256" key="9">
    <source>
        <dbReference type="HAMAP-Rule" id="MF_00328"/>
    </source>
</evidence>
<dbReference type="OrthoDB" id="9808150at2"/>
<dbReference type="PROSITE" id="PS00856">
    <property type="entry name" value="GUANYLATE_KINASE_1"/>
    <property type="match status" value="1"/>
</dbReference>
<keyword evidence="5 9" id="KW-0547">Nucleotide-binding</keyword>
<dbReference type="Gene3D" id="3.40.50.300">
    <property type="entry name" value="P-loop containing nucleotide triphosphate hydrolases"/>
    <property type="match status" value="1"/>
</dbReference>
<proteinExistence type="inferred from homology"/>
<dbReference type="Gene3D" id="3.30.63.10">
    <property type="entry name" value="Guanylate Kinase phosphate binding domain"/>
    <property type="match status" value="1"/>
</dbReference>
<keyword evidence="12" id="KW-1185">Reference proteome</keyword>